<feature type="transmembrane region" description="Helical" evidence="2">
    <location>
        <begin position="18"/>
        <end position="38"/>
    </location>
</feature>
<evidence type="ECO:0000256" key="1">
    <source>
        <dbReference type="SAM" id="Coils"/>
    </source>
</evidence>
<accession>B8GBQ2</accession>
<sequence>MEEEIDLKPYILALLRSWYVIILAGVLVGLGSGLVRFLTSSPQYEARQSLWIVGSISEDQMAALEALATDLAIEQQVAELLREQNALPVNYELGMLTGQIKVAINGNNMQIIVTTNTQTDAERLAALWTKQVVMLVTELYIKDQPAIAITEQQLAEARARYQQAQANLESFLASDALIVGNQEVRRLNDLIESARSVPFARLNEYLARQNEIELILRDARLLRDRLTTEQGNNIADATAALLLRIRNLSTRGNQPILQLDSSVVTSAEVSVEDLNRLITSLEREYQSVSNRIDQLRAETDVSTLQDLITQLTAVQVRVEQLNARQRDLVNERDQAYAQLVSLQQRLKDLKAIAPSSSLRPISDNPIAYRISRLRPTILSTAIGGLAGIVLTAAVIIAREALITARRGTVLQPKPTGD</sequence>
<gene>
    <name evidence="3" type="ordered locus">Cagg_1977</name>
</gene>
<feature type="coiled-coil region" evidence="1">
    <location>
        <begin position="264"/>
        <end position="352"/>
    </location>
</feature>
<dbReference type="EMBL" id="CP001337">
    <property type="protein sequence ID" value="ACL24869.1"/>
    <property type="molecule type" value="Genomic_DNA"/>
</dbReference>
<dbReference type="Proteomes" id="UP000002508">
    <property type="component" value="Chromosome"/>
</dbReference>
<dbReference type="GO" id="GO:0005886">
    <property type="term" value="C:plasma membrane"/>
    <property type="evidence" value="ECO:0007669"/>
    <property type="project" value="TreeGrafter"/>
</dbReference>
<dbReference type="STRING" id="326427.Cagg_1977"/>
<dbReference type="AlphaFoldDB" id="B8GBQ2"/>
<keyword evidence="2" id="KW-1133">Transmembrane helix</keyword>
<reference evidence="3" key="1">
    <citation type="submission" date="2008-12" db="EMBL/GenBank/DDBJ databases">
        <title>Complete sequence of Chloroflexus aggregans DSM 9485.</title>
        <authorList>
            <consortium name="US DOE Joint Genome Institute"/>
            <person name="Lucas S."/>
            <person name="Copeland A."/>
            <person name="Lapidus A."/>
            <person name="Glavina del Rio T."/>
            <person name="Dalin E."/>
            <person name="Tice H."/>
            <person name="Pitluck S."/>
            <person name="Foster B."/>
            <person name="Larimer F."/>
            <person name="Land M."/>
            <person name="Hauser L."/>
            <person name="Kyrpides N."/>
            <person name="Mikhailova N."/>
            <person name="Bryant D."/>
            <person name="Richardson P."/>
        </authorList>
    </citation>
    <scope>NUCLEOTIDE SEQUENCE</scope>
    <source>
        <strain evidence="3">DSM 9485</strain>
    </source>
</reference>
<keyword evidence="2" id="KW-0812">Transmembrane</keyword>
<feature type="transmembrane region" description="Helical" evidence="2">
    <location>
        <begin position="377"/>
        <end position="397"/>
    </location>
</feature>
<proteinExistence type="predicted"/>
<feature type="coiled-coil region" evidence="1">
    <location>
        <begin position="147"/>
        <end position="174"/>
    </location>
</feature>
<dbReference type="PANTHER" id="PTHR32309">
    <property type="entry name" value="TYROSINE-PROTEIN KINASE"/>
    <property type="match status" value="1"/>
</dbReference>
<evidence type="ECO:0000256" key="2">
    <source>
        <dbReference type="SAM" id="Phobius"/>
    </source>
</evidence>
<name>B8GBQ2_CHLAD</name>
<evidence type="ECO:0000313" key="3">
    <source>
        <dbReference type="EMBL" id="ACL24869.1"/>
    </source>
</evidence>
<protein>
    <submittedName>
        <fullName evidence="3">Lipopolysaccharide biosynthesis protein</fullName>
    </submittedName>
</protein>
<dbReference type="PANTHER" id="PTHR32309:SF13">
    <property type="entry name" value="FERRIC ENTEROBACTIN TRANSPORT PROTEIN FEPE"/>
    <property type="match status" value="1"/>
</dbReference>
<organism evidence="3 4">
    <name type="scientific">Chloroflexus aggregans (strain MD-66 / DSM 9485)</name>
    <dbReference type="NCBI Taxonomy" id="326427"/>
    <lineage>
        <taxon>Bacteria</taxon>
        <taxon>Bacillati</taxon>
        <taxon>Chloroflexota</taxon>
        <taxon>Chloroflexia</taxon>
        <taxon>Chloroflexales</taxon>
        <taxon>Chloroflexineae</taxon>
        <taxon>Chloroflexaceae</taxon>
        <taxon>Chloroflexus</taxon>
    </lineage>
</organism>
<evidence type="ECO:0000313" key="4">
    <source>
        <dbReference type="Proteomes" id="UP000002508"/>
    </source>
</evidence>
<dbReference type="InterPro" id="IPR050445">
    <property type="entry name" value="Bact_polysacc_biosynth/exp"/>
</dbReference>
<dbReference type="RefSeq" id="WP_015940728.1">
    <property type="nucleotide sequence ID" value="NC_011831.1"/>
</dbReference>
<dbReference type="eggNOG" id="COG3206">
    <property type="taxonomic scope" value="Bacteria"/>
</dbReference>
<keyword evidence="1" id="KW-0175">Coiled coil</keyword>
<dbReference type="OrthoDB" id="152715at2"/>
<keyword evidence="2" id="KW-0472">Membrane</keyword>
<dbReference type="GO" id="GO:0004713">
    <property type="term" value="F:protein tyrosine kinase activity"/>
    <property type="evidence" value="ECO:0007669"/>
    <property type="project" value="TreeGrafter"/>
</dbReference>
<dbReference type="KEGG" id="cag:Cagg_1977"/>
<dbReference type="HOGENOM" id="CLU_658398_0_0_0"/>
<keyword evidence="4" id="KW-1185">Reference proteome</keyword>